<organism evidence="2 3">
    <name type="scientific">Brassica rapa subsp. trilocularis</name>
    <dbReference type="NCBI Taxonomy" id="1813537"/>
    <lineage>
        <taxon>Eukaryota</taxon>
        <taxon>Viridiplantae</taxon>
        <taxon>Streptophyta</taxon>
        <taxon>Embryophyta</taxon>
        <taxon>Tracheophyta</taxon>
        <taxon>Spermatophyta</taxon>
        <taxon>Magnoliopsida</taxon>
        <taxon>eudicotyledons</taxon>
        <taxon>Gunneridae</taxon>
        <taxon>Pentapetalae</taxon>
        <taxon>rosids</taxon>
        <taxon>malvids</taxon>
        <taxon>Brassicales</taxon>
        <taxon>Brassicaceae</taxon>
        <taxon>Brassiceae</taxon>
        <taxon>Brassica</taxon>
    </lineage>
</organism>
<name>A0ABQ7LG57_BRACM</name>
<protein>
    <submittedName>
        <fullName evidence="2">Uncharacterized protein</fullName>
    </submittedName>
</protein>
<evidence type="ECO:0000313" key="2">
    <source>
        <dbReference type="EMBL" id="KAG5384580.1"/>
    </source>
</evidence>
<dbReference type="Proteomes" id="UP000823674">
    <property type="component" value="Chromosome A09"/>
</dbReference>
<evidence type="ECO:0000313" key="3">
    <source>
        <dbReference type="Proteomes" id="UP000823674"/>
    </source>
</evidence>
<dbReference type="EMBL" id="JADBGQ010000008">
    <property type="protein sequence ID" value="KAG5384580.1"/>
    <property type="molecule type" value="Genomic_DNA"/>
</dbReference>
<sequence length="115" mass="12669">MPLNASWYWIIQSDHLSDVGGIPGMPEKARTCLPFIEEGVPTTPSAHTGNPHGPATVQPRPNCPRPEHSLHPDLVQLPARLSSSFELASALFWISSSYLIPLTTFWTMTRLSLGH</sequence>
<keyword evidence="3" id="KW-1185">Reference proteome</keyword>
<accession>A0ABQ7LG57</accession>
<comment type="caution">
    <text evidence="2">The sequence shown here is derived from an EMBL/GenBank/DDBJ whole genome shotgun (WGS) entry which is preliminary data.</text>
</comment>
<feature type="non-terminal residue" evidence="2">
    <location>
        <position position="115"/>
    </location>
</feature>
<gene>
    <name evidence="2" type="primary">A09g510350.1_BraROA</name>
    <name evidence="2" type="ORF">IGI04_036050</name>
</gene>
<proteinExistence type="predicted"/>
<evidence type="ECO:0000256" key="1">
    <source>
        <dbReference type="SAM" id="MobiDB-lite"/>
    </source>
</evidence>
<reference evidence="2 3" key="1">
    <citation type="submission" date="2021-03" db="EMBL/GenBank/DDBJ databases">
        <authorList>
            <person name="King G.J."/>
            <person name="Bancroft I."/>
            <person name="Baten A."/>
            <person name="Bloomfield J."/>
            <person name="Borpatragohain P."/>
            <person name="He Z."/>
            <person name="Irish N."/>
            <person name="Irwin J."/>
            <person name="Liu K."/>
            <person name="Mauleon R.P."/>
            <person name="Moore J."/>
            <person name="Morris R."/>
            <person name="Ostergaard L."/>
            <person name="Wang B."/>
            <person name="Wells R."/>
        </authorList>
    </citation>
    <scope>NUCLEOTIDE SEQUENCE [LARGE SCALE GENOMIC DNA]</scope>
    <source>
        <strain evidence="2">R-o-18</strain>
        <tissue evidence="2">Leaf</tissue>
    </source>
</reference>
<feature type="region of interest" description="Disordered" evidence="1">
    <location>
        <begin position="40"/>
        <end position="70"/>
    </location>
</feature>